<evidence type="ECO:0000256" key="2">
    <source>
        <dbReference type="PROSITE-ProRule" id="PRU00182"/>
    </source>
</evidence>
<dbReference type="SUPFAM" id="SSF55120">
    <property type="entry name" value="Pseudouridine synthase"/>
    <property type="match status" value="1"/>
</dbReference>
<dbReference type="InterPro" id="IPR020094">
    <property type="entry name" value="TruA/RsuA/RluB/E/F_N"/>
</dbReference>
<dbReference type="InterPro" id="IPR020103">
    <property type="entry name" value="PsdUridine_synth_cat_dom_sf"/>
</dbReference>
<keyword evidence="2" id="KW-0694">RNA-binding</keyword>
<dbReference type="InterPro" id="IPR050343">
    <property type="entry name" value="RsuA_PseudoU_synthase"/>
</dbReference>
<protein>
    <submittedName>
        <fullName evidence="4">rRNA pseudouridine synthase</fullName>
    </submittedName>
</protein>
<dbReference type="Gene3D" id="3.10.290.10">
    <property type="entry name" value="RNA-binding S4 domain"/>
    <property type="match status" value="1"/>
</dbReference>
<dbReference type="CDD" id="cd02870">
    <property type="entry name" value="PseudoU_synth_RsuA_like"/>
    <property type="match status" value="1"/>
</dbReference>
<keyword evidence="1" id="KW-0413">Isomerase</keyword>
<dbReference type="InterPro" id="IPR002942">
    <property type="entry name" value="S4_RNA-bd"/>
</dbReference>
<evidence type="ECO:0000313" key="5">
    <source>
        <dbReference type="Proteomes" id="UP000671862"/>
    </source>
</evidence>
<evidence type="ECO:0000256" key="1">
    <source>
        <dbReference type="ARBA" id="ARBA00023235"/>
    </source>
</evidence>
<dbReference type="Pfam" id="PF00849">
    <property type="entry name" value="PseudoU_synth_2"/>
    <property type="match status" value="1"/>
</dbReference>
<proteinExistence type="predicted"/>
<dbReference type="PANTHER" id="PTHR47683">
    <property type="entry name" value="PSEUDOURIDINE SYNTHASE FAMILY PROTEIN-RELATED"/>
    <property type="match status" value="1"/>
</dbReference>
<dbReference type="InterPro" id="IPR006145">
    <property type="entry name" value="PsdUridine_synth_RsuA/RluA"/>
</dbReference>
<organism evidence="4 5">
    <name type="scientific">Thermosipho ferrireducens</name>
    <dbReference type="NCBI Taxonomy" id="2571116"/>
    <lineage>
        <taxon>Bacteria</taxon>
        <taxon>Thermotogati</taxon>
        <taxon>Thermotogota</taxon>
        <taxon>Thermotogae</taxon>
        <taxon>Thermotogales</taxon>
        <taxon>Fervidobacteriaceae</taxon>
        <taxon>Thermosipho</taxon>
    </lineage>
</organism>
<gene>
    <name evidence="4" type="ORF">JYK00_06975</name>
</gene>
<dbReference type="SUPFAM" id="SSF55174">
    <property type="entry name" value="Alpha-L RNA-binding motif"/>
    <property type="match status" value="1"/>
</dbReference>
<dbReference type="InterPro" id="IPR042092">
    <property type="entry name" value="PsdUridine_s_RsuA/RluB/E/F_cat"/>
</dbReference>
<sequence>MIFIKLQKFLQQLGYSRRAADKQIFNGKVKVNGKTVTVPWHDVEENDEIFIEGKAHKVKYRKNYVYYVLHKPVGYVTSLKDPKEKMTISKLISKIKEPVKPAGRLDKDVSGVLILTNDGDLINILTHARYGVEKVYIAKVSKRLSKSSIFKIEKGVYNEGEFLKCKKAFIKKLGKNHSIVKVIMTEGKKHEVKRLFKSIGCEVLELKRVSHGPIHISLVPKPGEIKKITGIYLKKLLNLKHLEKLGEG</sequence>
<dbReference type="Gene3D" id="3.30.70.580">
    <property type="entry name" value="Pseudouridine synthase I, catalytic domain, N-terminal subdomain"/>
    <property type="match status" value="1"/>
</dbReference>
<dbReference type="Pfam" id="PF01479">
    <property type="entry name" value="S4"/>
    <property type="match status" value="1"/>
</dbReference>
<keyword evidence="5" id="KW-1185">Reference proteome</keyword>
<dbReference type="CDD" id="cd00165">
    <property type="entry name" value="S4"/>
    <property type="match status" value="1"/>
</dbReference>
<dbReference type="PANTHER" id="PTHR47683:SF4">
    <property type="entry name" value="PSEUDOURIDINE SYNTHASE"/>
    <property type="match status" value="1"/>
</dbReference>
<dbReference type="NCBIfam" id="TIGR00093">
    <property type="entry name" value="pseudouridine synthase"/>
    <property type="match status" value="1"/>
</dbReference>
<dbReference type="EMBL" id="CP071446">
    <property type="protein sequence ID" value="QTA37474.1"/>
    <property type="molecule type" value="Genomic_DNA"/>
</dbReference>
<reference evidence="4 5" key="1">
    <citation type="submission" date="2021-03" db="EMBL/GenBank/DDBJ databases">
        <title>Thermosipho ferrireducens sp.nov., an anaerobic thermophilic iron-reducing bacterium isolated from a deep-sea hydrothermal sulfide deposits.</title>
        <authorList>
            <person name="Zeng X."/>
            <person name="Chen Y."/>
            <person name="Shao Z."/>
        </authorList>
    </citation>
    <scope>NUCLEOTIDE SEQUENCE [LARGE SCALE GENOMIC DNA]</scope>
    <source>
        <strain evidence="4 5">JL129W03</strain>
    </source>
</reference>
<dbReference type="InterPro" id="IPR000748">
    <property type="entry name" value="PsdUridine_synth_RsuA/RluB/E/F"/>
</dbReference>
<dbReference type="RefSeq" id="WP_207566199.1">
    <property type="nucleotide sequence ID" value="NZ_CP071446.1"/>
</dbReference>
<name>A0ABX7S4S3_9BACT</name>
<dbReference type="SMART" id="SM00363">
    <property type="entry name" value="S4"/>
    <property type="match status" value="1"/>
</dbReference>
<evidence type="ECO:0000259" key="3">
    <source>
        <dbReference type="SMART" id="SM00363"/>
    </source>
</evidence>
<dbReference type="Gene3D" id="3.30.70.1560">
    <property type="entry name" value="Alpha-L RNA-binding motif"/>
    <property type="match status" value="1"/>
</dbReference>
<dbReference type="PROSITE" id="PS50889">
    <property type="entry name" value="S4"/>
    <property type="match status" value="1"/>
</dbReference>
<feature type="domain" description="RNA-binding S4" evidence="3">
    <location>
        <begin position="4"/>
        <end position="64"/>
    </location>
</feature>
<accession>A0ABX7S4S3</accession>
<dbReference type="InterPro" id="IPR036986">
    <property type="entry name" value="S4_RNA-bd_sf"/>
</dbReference>
<dbReference type="Proteomes" id="UP000671862">
    <property type="component" value="Chromosome"/>
</dbReference>
<evidence type="ECO:0000313" key="4">
    <source>
        <dbReference type="EMBL" id="QTA37474.1"/>
    </source>
</evidence>